<dbReference type="AlphaFoldDB" id="A0A6A5WSD2"/>
<feature type="region of interest" description="Disordered" evidence="1">
    <location>
        <begin position="16"/>
        <end position="46"/>
    </location>
</feature>
<evidence type="ECO:0000256" key="1">
    <source>
        <dbReference type="SAM" id="MobiDB-lite"/>
    </source>
</evidence>
<evidence type="ECO:0000313" key="3">
    <source>
        <dbReference type="Proteomes" id="UP000799779"/>
    </source>
</evidence>
<organism evidence="2 3">
    <name type="scientific">Amniculicola lignicola CBS 123094</name>
    <dbReference type="NCBI Taxonomy" id="1392246"/>
    <lineage>
        <taxon>Eukaryota</taxon>
        <taxon>Fungi</taxon>
        <taxon>Dikarya</taxon>
        <taxon>Ascomycota</taxon>
        <taxon>Pezizomycotina</taxon>
        <taxon>Dothideomycetes</taxon>
        <taxon>Pleosporomycetidae</taxon>
        <taxon>Pleosporales</taxon>
        <taxon>Amniculicolaceae</taxon>
        <taxon>Amniculicola</taxon>
    </lineage>
</organism>
<gene>
    <name evidence="2" type="ORF">P154DRAFT_519213</name>
</gene>
<protein>
    <submittedName>
        <fullName evidence="2">Uncharacterized protein</fullName>
    </submittedName>
</protein>
<evidence type="ECO:0000313" key="2">
    <source>
        <dbReference type="EMBL" id="KAF2004760.1"/>
    </source>
</evidence>
<sequence>MLLCCAVRSHRFFPAVPNPERHPSHKPHPIPSRKPLVRSYSQRATRNSTLRTLTPHRARLVSHPLD</sequence>
<dbReference type="EMBL" id="ML977566">
    <property type="protein sequence ID" value="KAF2004760.1"/>
    <property type="molecule type" value="Genomic_DNA"/>
</dbReference>
<name>A0A6A5WSD2_9PLEO</name>
<accession>A0A6A5WSD2</accession>
<keyword evidence="3" id="KW-1185">Reference proteome</keyword>
<dbReference type="Proteomes" id="UP000799779">
    <property type="component" value="Unassembled WGS sequence"/>
</dbReference>
<proteinExistence type="predicted"/>
<reference evidence="2" key="1">
    <citation type="journal article" date="2020" name="Stud. Mycol.">
        <title>101 Dothideomycetes genomes: a test case for predicting lifestyles and emergence of pathogens.</title>
        <authorList>
            <person name="Haridas S."/>
            <person name="Albert R."/>
            <person name="Binder M."/>
            <person name="Bloem J."/>
            <person name="Labutti K."/>
            <person name="Salamov A."/>
            <person name="Andreopoulos B."/>
            <person name="Baker S."/>
            <person name="Barry K."/>
            <person name="Bills G."/>
            <person name="Bluhm B."/>
            <person name="Cannon C."/>
            <person name="Castanera R."/>
            <person name="Culley D."/>
            <person name="Daum C."/>
            <person name="Ezra D."/>
            <person name="Gonzalez J."/>
            <person name="Henrissat B."/>
            <person name="Kuo A."/>
            <person name="Liang C."/>
            <person name="Lipzen A."/>
            <person name="Lutzoni F."/>
            <person name="Magnuson J."/>
            <person name="Mondo S."/>
            <person name="Nolan M."/>
            <person name="Ohm R."/>
            <person name="Pangilinan J."/>
            <person name="Park H.-J."/>
            <person name="Ramirez L."/>
            <person name="Alfaro M."/>
            <person name="Sun H."/>
            <person name="Tritt A."/>
            <person name="Yoshinaga Y."/>
            <person name="Zwiers L.-H."/>
            <person name="Turgeon B."/>
            <person name="Goodwin S."/>
            <person name="Spatafora J."/>
            <person name="Crous P."/>
            <person name="Grigoriev I."/>
        </authorList>
    </citation>
    <scope>NUCLEOTIDE SEQUENCE</scope>
    <source>
        <strain evidence="2">CBS 123094</strain>
    </source>
</reference>